<feature type="signal peptide" evidence="1">
    <location>
        <begin position="1"/>
        <end position="23"/>
    </location>
</feature>
<protein>
    <submittedName>
        <fullName evidence="2">Uncharacterized protein</fullName>
    </submittedName>
</protein>
<name>A0A7C3Z2D8_9BACT</name>
<dbReference type="AlphaFoldDB" id="A0A7C3Z2D8"/>
<feature type="chain" id="PRO_5027544995" evidence="1">
    <location>
        <begin position="24"/>
        <end position="98"/>
    </location>
</feature>
<gene>
    <name evidence="2" type="ORF">ENW96_11810</name>
</gene>
<reference evidence="2" key="1">
    <citation type="journal article" date="2020" name="mSystems">
        <title>Genome- and Community-Level Interaction Insights into Carbon Utilization and Element Cycling Functions of Hydrothermarchaeota in Hydrothermal Sediment.</title>
        <authorList>
            <person name="Zhou Z."/>
            <person name="Liu Y."/>
            <person name="Xu W."/>
            <person name="Pan J."/>
            <person name="Luo Z.H."/>
            <person name="Li M."/>
        </authorList>
    </citation>
    <scope>NUCLEOTIDE SEQUENCE [LARGE SCALE GENOMIC DNA]</scope>
    <source>
        <strain evidence="2">SpSt-897</strain>
    </source>
</reference>
<evidence type="ECO:0000256" key="1">
    <source>
        <dbReference type="SAM" id="SignalP"/>
    </source>
</evidence>
<evidence type="ECO:0000313" key="2">
    <source>
        <dbReference type="EMBL" id="HGF35046.1"/>
    </source>
</evidence>
<organism evidence="2">
    <name type="scientific">Desulfobacca acetoxidans</name>
    <dbReference type="NCBI Taxonomy" id="60893"/>
    <lineage>
        <taxon>Bacteria</taxon>
        <taxon>Pseudomonadati</taxon>
        <taxon>Thermodesulfobacteriota</taxon>
        <taxon>Desulfobaccia</taxon>
        <taxon>Desulfobaccales</taxon>
        <taxon>Desulfobaccaceae</taxon>
        <taxon>Desulfobacca</taxon>
    </lineage>
</organism>
<keyword evidence="1" id="KW-0732">Signal</keyword>
<proteinExistence type="predicted"/>
<accession>A0A7C3Z2D8</accession>
<dbReference type="EMBL" id="DTMF01000288">
    <property type="protein sequence ID" value="HGF35046.1"/>
    <property type="molecule type" value="Genomic_DNA"/>
</dbReference>
<sequence length="98" mass="10667">MKRFMPVLLVLSLVMVGVAVAAAADLPQTPRIADLNGVIKISDQEGRNIRGTGLGFPGYQFNNPGIFSGINCPQSQTCTMTPIQDQTRLQLRDFSCKQ</sequence>
<comment type="caution">
    <text evidence="2">The sequence shown here is derived from an EMBL/GenBank/DDBJ whole genome shotgun (WGS) entry which is preliminary data.</text>
</comment>